<name>A0A1I0LVA7_9ACTN</name>
<accession>A0A1I0LVA7</accession>
<sequence length="270" mass="28808">MHLAEEATATSASIFPGAPFIGGAPALWWVAERPMIQESLLLYEVVKFAAAPLTHAMCRPHITGAAHVPRSGPGILAANHLSVLDSFLLPALLPRHVTFTAKNEYFDGNPISGFFMRLGRSLPIDRESAHAAQAMLEEAAALLERGELFGIHPEGTRSPDGRLYRGKIGVAWLTLKTGAPVLPVALSGTEKVLPLGSKVPRPAKIGIAIGEPMRFEGDYRNARDRRRVTDEVMAAIQRLSGQEYVPVYASSVKGADGAVVARTSSAEAGG</sequence>
<keyword evidence="2 4" id="KW-0012">Acyltransferase</keyword>
<dbReference type="InterPro" id="IPR002123">
    <property type="entry name" value="Plipid/glycerol_acylTrfase"/>
</dbReference>
<evidence type="ECO:0000313" key="4">
    <source>
        <dbReference type="EMBL" id="SEU47692.1"/>
    </source>
</evidence>
<dbReference type="Pfam" id="PF01553">
    <property type="entry name" value="Acyltransferase"/>
    <property type="match status" value="1"/>
</dbReference>
<feature type="domain" description="Phospholipid/glycerol acyltransferase" evidence="3">
    <location>
        <begin position="74"/>
        <end position="189"/>
    </location>
</feature>
<dbReference type="GO" id="GO:0003841">
    <property type="term" value="F:1-acylglycerol-3-phosphate O-acyltransferase activity"/>
    <property type="evidence" value="ECO:0007669"/>
    <property type="project" value="TreeGrafter"/>
</dbReference>
<dbReference type="PANTHER" id="PTHR10434">
    <property type="entry name" value="1-ACYL-SN-GLYCEROL-3-PHOSPHATE ACYLTRANSFERASE"/>
    <property type="match status" value="1"/>
</dbReference>
<dbReference type="STRING" id="568860.SAMN05421811_1313"/>
<dbReference type="SUPFAM" id="SSF69593">
    <property type="entry name" value="Glycerol-3-phosphate (1)-acyltransferase"/>
    <property type="match status" value="1"/>
</dbReference>
<dbReference type="PANTHER" id="PTHR10434:SF11">
    <property type="entry name" value="1-ACYL-SN-GLYCEROL-3-PHOSPHATE ACYLTRANSFERASE"/>
    <property type="match status" value="1"/>
</dbReference>
<evidence type="ECO:0000256" key="2">
    <source>
        <dbReference type="ARBA" id="ARBA00023315"/>
    </source>
</evidence>
<dbReference type="AlphaFoldDB" id="A0A1I0LVA7"/>
<dbReference type="Proteomes" id="UP000199361">
    <property type="component" value="Unassembled WGS sequence"/>
</dbReference>
<gene>
    <name evidence="4" type="ORF">SAMN05421811_1313</name>
</gene>
<reference evidence="4 5" key="1">
    <citation type="submission" date="2016-10" db="EMBL/GenBank/DDBJ databases">
        <authorList>
            <person name="de Groot N.N."/>
        </authorList>
    </citation>
    <scope>NUCLEOTIDE SEQUENCE [LARGE SCALE GENOMIC DNA]</scope>
    <source>
        <strain evidence="4 5">CGMCC 4.5598</strain>
    </source>
</reference>
<dbReference type="GO" id="GO:0005886">
    <property type="term" value="C:plasma membrane"/>
    <property type="evidence" value="ECO:0007669"/>
    <property type="project" value="TreeGrafter"/>
</dbReference>
<organism evidence="4 5">
    <name type="scientific">Nonomuraea wenchangensis</name>
    <dbReference type="NCBI Taxonomy" id="568860"/>
    <lineage>
        <taxon>Bacteria</taxon>
        <taxon>Bacillati</taxon>
        <taxon>Actinomycetota</taxon>
        <taxon>Actinomycetes</taxon>
        <taxon>Streptosporangiales</taxon>
        <taxon>Streptosporangiaceae</taxon>
        <taxon>Nonomuraea</taxon>
    </lineage>
</organism>
<dbReference type="SMART" id="SM00563">
    <property type="entry name" value="PlsC"/>
    <property type="match status" value="1"/>
</dbReference>
<evidence type="ECO:0000259" key="3">
    <source>
        <dbReference type="SMART" id="SM00563"/>
    </source>
</evidence>
<proteinExistence type="predicted"/>
<evidence type="ECO:0000256" key="1">
    <source>
        <dbReference type="ARBA" id="ARBA00022679"/>
    </source>
</evidence>
<dbReference type="CDD" id="cd07989">
    <property type="entry name" value="LPLAT_AGPAT-like"/>
    <property type="match status" value="1"/>
</dbReference>
<evidence type="ECO:0000313" key="5">
    <source>
        <dbReference type="Proteomes" id="UP000199361"/>
    </source>
</evidence>
<keyword evidence="1 4" id="KW-0808">Transferase</keyword>
<dbReference type="GO" id="GO:0006654">
    <property type="term" value="P:phosphatidic acid biosynthetic process"/>
    <property type="evidence" value="ECO:0007669"/>
    <property type="project" value="TreeGrafter"/>
</dbReference>
<protein>
    <submittedName>
        <fullName evidence="4">1-acyl-sn-glycerol-3-phosphate acyltransferase</fullName>
    </submittedName>
</protein>
<dbReference type="EMBL" id="FOHX01000031">
    <property type="protein sequence ID" value="SEU47692.1"/>
    <property type="molecule type" value="Genomic_DNA"/>
</dbReference>
<keyword evidence="5" id="KW-1185">Reference proteome</keyword>